<dbReference type="PIRSF" id="PIRSF012509">
    <property type="entry name" value="CamS"/>
    <property type="match status" value="1"/>
</dbReference>
<feature type="region of interest" description="Disordered" evidence="1">
    <location>
        <begin position="24"/>
        <end position="52"/>
    </location>
</feature>
<dbReference type="CDD" id="cd13441">
    <property type="entry name" value="CamS_repeat_1"/>
    <property type="match status" value="1"/>
</dbReference>
<sequence length="388" mass="42004">MNLKKSLVAVTLLFSALILASCGNSSNTSSSSNSKNGTSTSSTKSGSYQVTGQTNSSQYAGVIKNGKYLTSKSRGVTVSQSSGNLMNLKSFEAGLQDISKNEFSTSKYIFQEGQYLSSDTVKNWLGRKSKSNADGLNPASNGSTTPTGRNPIYLQSMEEQDYVQKSGSKLKLSGITIGLAMNSVDYYRKTTYGAEYQTNISDATLEKEGKAMAKEVLARLRKKKGLENIPIVIAVYKQASNDSLVGGNFVSYSINKGNSIEKWKALDIKNVVFPLKSDESAPNSNDSDAFSNFKSEVENFFPNLSGVTAQAQYKNGSLQGMNVSVTTQFYSETEINSFTQFLADQAEKYLPSGVKIDITVSSTTDGVQSFLSRSSTAKSFSTHVFESY</sequence>
<keyword evidence="4" id="KW-1185">Reference proteome</keyword>
<dbReference type="EMBL" id="CP104778">
    <property type="protein sequence ID" value="WPC22361.1"/>
    <property type="molecule type" value="Genomic_DNA"/>
</dbReference>
<feature type="signal peptide" evidence="2">
    <location>
        <begin position="1"/>
        <end position="20"/>
    </location>
</feature>
<accession>A0ABZ0Q5U4</accession>
<evidence type="ECO:0000256" key="1">
    <source>
        <dbReference type="SAM" id="MobiDB-lite"/>
    </source>
</evidence>
<dbReference type="Proteomes" id="UP001302696">
    <property type="component" value="Chromosome"/>
</dbReference>
<name>A0ABZ0Q5U4_9LACO</name>
<gene>
    <name evidence="3" type="ORF">N6G96_03870</name>
</gene>
<keyword evidence="2" id="KW-0732">Signal</keyword>
<feature type="compositionally biased region" description="Low complexity" evidence="1">
    <location>
        <begin position="24"/>
        <end position="47"/>
    </location>
</feature>
<proteinExistence type="predicted"/>
<dbReference type="RefSeq" id="WP_323709093.1">
    <property type="nucleotide sequence ID" value="NZ_CP104778.1"/>
</dbReference>
<reference evidence="4" key="1">
    <citation type="submission" date="2024-06" db="EMBL/GenBank/DDBJ databases">
        <authorList>
            <person name="Chang H.C."/>
            <person name="Mun S.Y."/>
        </authorList>
    </citation>
    <scope>NUCLEOTIDE SEQUENCE [LARGE SCALE GENOMIC DNA]</scope>
    <source>
        <strain evidence="4">KT1</strain>
    </source>
</reference>
<evidence type="ECO:0000256" key="2">
    <source>
        <dbReference type="SAM" id="SignalP"/>
    </source>
</evidence>
<feature type="compositionally biased region" description="Polar residues" evidence="1">
    <location>
        <begin position="132"/>
        <end position="148"/>
    </location>
</feature>
<evidence type="ECO:0000313" key="3">
    <source>
        <dbReference type="EMBL" id="WPC22361.1"/>
    </source>
</evidence>
<feature type="region of interest" description="Disordered" evidence="1">
    <location>
        <begin position="128"/>
        <end position="151"/>
    </location>
</feature>
<organism evidence="3 4">
    <name type="scientific">Pediococcus inopinatus</name>
    <dbReference type="NCBI Taxonomy" id="114090"/>
    <lineage>
        <taxon>Bacteria</taxon>
        <taxon>Bacillati</taxon>
        <taxon>Bacillota</taxon>
        <taxon>Bacilli</taxon>
        <taxon>Lactobacillales</taxon>
        <taxon>Lactobacillaceae</taxon>
        <taxon>Pediococcus</taxon>
    </lineage>
</organism>
<protein>
    <submittedName>
        <fullName evidence="3">CamS family sex pheromone protein</fullName>
    </submittedName>
</protein>
<dbReference type="CDD" id="cd13440">
    <property type="entry name" value="CamS_repeat_2"/>
    <property type="match status" value="1"/>
</dbReference>
<dbReference type="InterPro" id="IPR011426">
    <property type="entry name" value="CamS"/>
</dbReference>
<feature type="chain" id="PRO_5047195869" evidence="2">
    <location>
        <begin position="21"/>
        <end position="388"/>
    </location>
</feature>
<dbReference type="Pfam" id="PF07537">
    <property type="entry name" value="CamS"/>
    <property type="match status" value="1"/>
</dbReference>
<dbReference type="Gene3D" id="3.10.570.10">
    <property type="entry name" value="sex pheromone staph- cam373 precursor domain"/>
    <property type="match status" value="1"/>
</dbReference>
<evidence type="ECO:0000313" key="4">
    <source>
        <dbReference type="Proteomes" id="UP001302696"/>
    </source>
</evidence>
<dbReference type="PROSITE" id="PS51257">
    <property type="entry name" value="PROKAR_LIPOPROTEIN"/>
    <property type="match status" value="1"/>
</dbReference>